<dbReference type="InterPro" id="IPR039361">
    <property type="entry name" value="Cyclin"/>
</dbReference>
<dbReference type="OMA" id="NDAICAD"/>
<keyword evidence="2" id="KW-0498">Mitosis</keyword>
<evidence type="ECO:0000313" key="7">
    <source>
        <dbReference type="EMBL" id="ESO94546.1"/>
    </source>
</evidence>
<evidence type="ECO:0000256" key="4">
    <source>
        <dbReference type="ARBA" id="ARBA00023306"/>
    </source>
</evidence>
<dbReference type="GO" id="GO:0016538">
    <property type="term" value="F:cyclin-dependent protein serine/threonine kinase regulator activity"/>
    <property type="evidence" value="ECO:0007669"/>
    <property type="project" value="InterPro"/>
</dbReference>
<dbReference type="GO" id="GO:0044772">
    <property type="term" value="P:mitotic cell cycle phase transition"/>
    <property type="evidence" value="ECO:0007669"/>
    <property type="project" value="InterPro"/>
</dbReference>
<dbReference type="InterPro" id="IPR013763">
    <property type="entry name" value="Cyclin-like_dom"/>
</dbReference>
<dbReference type="STRING" id="225164.V4ALS6"/>
<dbReference type="PROSITE" id="PS00292">
    <property type="entry name" value="CYCLINS"/>
    <property type="match status" value="1"/>
</dbReference>
<evidence type="ECO:0000256" key="5">
    <source>
        <dbReference type="RuleBase" id="RU000383"/>
    </source>
</evidence>
<keyword evidence="8" id="KW-1185">Reference proteome</keyword>
<accession>V4ALS6</accession>
<dbReference type="AlphaFoldDB" id="V4ALS6"/>
<dbReference type="InterPro" id="IPR048258">
    <property type="entry name" value="Cyclins_cyclin-box"/>
</dbReference>
<reference evidence="7 8" key="1">
    <citation type="journal article" date="2013" name="Nature">
        <title>Insights into bilaterian evolution from three spiralian genomes.</title>
        <authorList>
            <person name="Simakov O."/>
            <person name="Marletaz F."/>
            <person name="Cho S.J."/>
            <person name="Edsinger-Gonzales E."/>
            <person name="Havlak P."/>
            <person name="Hellsten U."/>
            <person name="Kuo D.H."/>
            <person name="Larsson T."/>
            <person name="Lv J."/>
            <person name="Arendt D."/>
            <person name="Savage R."/>
            <person name="Osoegawa K."/>
            <person name="de Jong P."/>
            <person name="Grimwood J."/>
            <person name="Chapman J.A."/>
            <person name="Shapiro H."/>
            <person name="Aerts A."/>
            <person name="Otillar R.P."/>
            <person name="Terry A.Y."/>
            <person name="Boore J.L."/>
            <person name="Grigoriev I.V."/>
            <person name="Lindberg D.R."/>
            <person name="Seaver E.C."/>
            <person name="Weisblat D.A."/>
            <person name="Putnam N.H."/>
            <person name="Rokhsar D.S."/>
        </authorList>
    </citation>
    <scope>NUCLEOTIDE SEQUENCE [LARGE SCALE GENOMIC DNA]</scope>
</reference>
<evidence type="ECO:0000256" key="1">
    <source>
        <dbReference type="ARBA" id="ARBA00022618"/>
    </source>
</evidence>
<organism evidence="7 8">
    <name type="scientific">Lottia gigantea</name>
    <name type="common">Giant owl limpet</name>
    <dbReference type="NCBI Taxonomy" id="225164"/>
    <lineage>
        <taxon>Eukaryota</taxon>
        <taxon>Metazoa</taxon>
        <taxon>Spiralia</taxon>
        <taxon>Lophotrochozoa</taxon>
        <taxon>Mollusca</taxon>
        <taxon>Gastropoda</taxon>
        <taxon>Patellogastropoda</taxon>
        <taxon>Lottioidea</taxon>
        <taxon>Lottiidae</taxon>
        <taxon>Lottia</taxon>
    </lineage>
</organism>
<protein>
    <recommendedName>
        <fullName evidence="6">Cyclin-like domain-containing protein</fullName>
    </recommendedName>
</protein>
<evidence type="ECO:0000256" key="3">
    <source>
        <dbReference type="ARBA" id="ARBA00023127"/>
    </source>
</evidence>
<dbReference type="Proteomes" id="UP000030746">
    <property type="component" value="Unassembled WGS sequence"/>
</dbReference>
<feature type="non-terminal residue" evidence="7">
    <location>
        <position position="190"/>
    </location>
</feature>
<dbReference type="SMART" id="SM00385">
    <property type="entry name" value="CYCLIN"/>
    <property type="match status" value="1"/>
</dbReference>
<dbReference type="Pfam" id="PF02984">
    <property type="entry name" value="Cyclin_C"/>
    <property type="match status" value="1"/>
</dbReference>
<dbReference type="RefSeq" id="XP_009054702.1">
    <property type="nucleotide sequence ID" value="XM_009056454.1"/>
</dbReference>
<dbReference type="PANTHER" id="PTHR10177">
    <property type="entry name" value="CYCLINS"/>
    <property type="match status" value="1"/>
</dbReference>
<dbReference type="KEGG" id="lgi:LOTGIDRAFT_55691"/>
<dbReference type="SUPFAM" id="SSF47954">
    <property type="entry name" value="Cyclin-like"/>
    <property type="match status" value="2"/>
</dbReference>
<dbReference type="FunFam" id="1.10.472.10:FF:000001">
    <property type="entry name" value="G2/mitotic-specific cyclin"/>
    <property type="match status" value="1"/>
</dbReference>
<dbReference type="PIRSF" id="PIRSF001771">
    <property type="entry name" value="Cyclin_A_B_D_E"/>
    <property type="match status" value="1"/>
</dbReference>
<dbReference type="InterPro" id="IPR046965">
    <property type="entry name" value="Cyclin_A/B-like"/>
</dbReference>
<comment type="similarity">
    <text evidence="5">Belongs to the cyclin family.</text>
</comment>
<keyword evidence="3 5" id="KW-0195">Cyclin</keyword>
<dbReference type="InterPro" id="IPR006671">
    <property type="entry name" value="Cyclin_N"/>
</dbReference>
<dbReference type="OrthoDB" id="5590282at2759"/>
<dbReference type="GeneID" id="20251317"/>
<gene>
    <name evidence="7" type="ORF">LOTGIDRAFT_55691</name>
</gene>
<dbReference type="HOGENOM" id="CLU_020695_2_4_1"/>
<keyword evidence="1" id="KW-0132">Cell division</keyword>
<dbReference type="Gene3D" id="1.10.472.10">
    <property type="entry name" value="Cyclin-like"/>
    <property type="match status" value="2"/>
</dbReference>
<sequence>FEDYLEDIYKHRLALERKFHPQKCLTKQTEITAGMRGVLINWINKVHRQLALNQDTLFLTVNIIDRILAFKRIPADGLQLLGLTCLLLASKQEEVTPPEIQELFEVSNTTFNREELKTLERHILMAIGFDLFIPTSQYFLEHFATICLSKTSGFENDKLREARALSRCMLELSLQDYDLCQFRPSLMALC</sequence>
<dbReference type="InterPro" id="IPR036915">
    <property type="entry name" value="Cyclin-like_sf"/>
</dbReference>
<feature type="domain" description="Cyclin-like" evidence="6">
    <location>
        <begin position="41"/>
        <end position="125"/>
    </location>
</feature>
<dbReference type="InterPro" id="IPR004367">
    <property type="entry name" value="Cyclin_C-dom"/>
</dbReference>
<evidence type="ECO:0000256" key="2">
    <source>
        <dbReference type="ARBA" id="ARBA00022776"/>
    </source>
</evidence>
<keyword evidence="4" id="KW-0131">Cell cycle</keyword>
<dbReference type="CTD" id="20251317"/>
<dbReference type="EMBL" id="KB201802">
    <property type="protein sequence ID" value="ESO94546.1"/>
    <property type="molecule type" value="Genomic_DNA"/>
</dbReference>
<name>V4ALS6_LOTGI</name>
<dbReference type="GO" id="GO:0051301">
    <property type="term" value="P:cell division"/>
    <property type="evidence" value="ECO:0007669"/>
    <property type="project" value="UniProtKB-KW"/>
</dbReference>
<evidence type="ECO:0000259" key="6">
    <source>
        <dbReference type="SMART" id="SM00385"/>
    </source>
</evidence>
<feature type="non-terminal residue" evidence="7">
    <location>
        <position position="1"/>
    </location>
</feature>
<dbReference type="Pfam" id="PF00134">
    <property type="entry name" value="Cyclin_N"/>
    <property type="match status" value="1"/>
</dbReference>
<proteinExistence type="inferred from homology"/>
<evidence type="ECO:0000313" key="8">
    <source>
        <dbReference type="Proteomes" id="UP000030746"/>
    </source>
</evidence>